<dbReference type="PROSITE" id="PS50157">
    <property type="entry name" value="ZINC_FINGER_C2H2_2"/>
    <property type="match status" value="3"/>
</dbReference>
<keyword evidence="5 9" id="KW-0863">Zinc-finger</keyword>
<dbReference type="Pfam" id="PF23561">
    <property type="entry name" value="zf-C2H2_15"/>
    <property type="match status" value="1"/>
</dbReference>
<sequence>MGTPSMFEYPFLDYPTGQMMFNSSSQVSLSEASVCSSMDIRTPDILPVADASLSVTQATYMTQQCREPGWPAMNKCLSYPSIKAEYDAINMPESMRKFPHHRRNTVSLPIWCDGIKQEDFTDDRRQSMNDLNNFCHLTREQLIQRVVQLEKEKQLSACSHIGSISPVLGSTTTLDHSDADEIHPCLWNHCDASASSLDQLISHIRDIHIGSGKAAYYCEWSGCSRNQKPFLKRHKMQNHMRTHTGERPFECHIEECDKKFSRPDSLNTHIKTHSSIRPYACPVDNCGKAYFHSRSLRKHAKSHETSSSLTPPPPPPPALPQHPYNRGLKPNKFYQLETPTTTTNITPTMQPYAFYADVKVMDNYEQQQQQIAAAGTAYYSSQYVQTYDHQLMTPY</sequence>
<dbReference type="Gene3D" id="3.30.160.60">
    <property type="entry name" value="Classic Zinc Finger"/>
    <property type="match status" value="4"/>
</dbReference>
<dbReference type="EMBL" id="JAEPRD010000031">
    <property type="protein sequence ID" value="KAG2206297.1"/>
    <property type="molecule type" value="Genomic_DNA"/>
</dbReference>
<protein>
    <recommendedName>
        <fullName evidence="11">C2H2-type domain-containing protein</fullName>
    </recommendedName>
</protein>
<comment type="similarity">
    <text evidence="2">Belongs to the GLI C2H2-type zinc-finger protein family.</text>
</comment>
<evidence type="ECO:0000256" key="8">
    <source>
        <dbReference type="ARBA" id="ARBA00023242"/>
    </source>
</evidence>
<evidence type="ECO:0000313" key="12">
    <source>
        <dbReference type="EMBL" id="KAG2206297.1"/>
    </source>
</evidence>
<evidence type="ECO:0000256" key="4">
    <source>
        <dbReference type="ARBA" id="ARBA00022737"/>
    </source>
</evidence>
<comment type="subcellular location">
    <subcellularLocation>
        <location evidence="1">Nucleus</location>
    </subcellularLocation>
</comment>
<dbReference type="PANTHER" id="PTHR45718">
    <property type="entry name" value="TRANSCRIPTIONAL ACTIVATOR CUBITUS INTERRUPTUS"/>
    <property type="match status" value="1"/>
</dbReference>
<dbReference type="GO" id="GO:0000978">
    <property type="term" value="F:RNA polymerase II cis-regulatory region sequence-specific DNA binding"/>
    <property type="evidence" value="ECO:0007669"/>
    <property type="project" value="TreeGrafter"/>
</dbReference>
<keyword evidence="7" id="KW-0238">DNA-binding</keyword>
<dbReference type="InterPro" id="IPR036236">
    <property type="entry name" value="Znf_C2H2_sf"/>
</dbReference>
<evidence type="ECO:0000256" key="7">
    <source>
        <dbReference type="ARBA" id="ARBA00023125"/>
    </source>
</evidence>
<dbReference type="InterPro" id="IPR056436">
    <property type="entry name" value="Znf-C2H2_ZIC1-5/GLI1-3-like"/>
</dbReference>
<reference evidence="12" key="1">
    <citation type="submission" date="2020-12" db="EMBL/GenBank/DDBJ databases">
        <title>Metabolic potential, ecology and presence of endohyphal bacteria is reflected in genomic diversity of Mucoromycotina.</title>
        <authorList>
            <person name="Muszewska A."/>
            <person name="Okrasinska A."/>
            <person name="Steczkiewicz K."/>
            <person name="Drgas O."/>
            <person name="Orlowska M."/>
            <person name="Perlinska-Lenart U."/>
            <person name="Aleksandrzak-Piekarczyk T."/>
            <person name="Szatraj K."/>
            <person name="Zielenkiewicz U."/>
            <person name="Pilsyk S."/>
            <person name="Malc E."/>
            <person name="Mieczkowski P."/>
            <person name="Kruszewska J.S."/>
            <person name="Biernat P."/>
            <person name="Pawlowska J."/>
        </authorList>
    </citation>
    <scope>NUCLEOTIDE SEQUENCE</scope>
    <source>
        <strain evidence="12">WA0000017839</strain>
    </source>
</reference>
<dbReference type="SMART" id="SM00355">
    <property type="entry name" value="ZnF_C2H2"/>
    <property type="match status" value="4"/>
</dbReference>
<dbReference type="GO" id="GO:0005634">
    <property type="term" value="C:nucleus"/>
    <property type="evidence" value="ECO:0007669"/>
    <property type="project" value="UniProtKB-SubCell"/>
</dbReference>
<dbReference type="Pfam" id="PF00096">
    <property type="entry name" value="zf-C2H2"/>
    <property type="match status" value="2"/>
</dbReference>
<comment type="caution">
    <text evidence="12">The sequence shown here is derived from an EMBL/GenBank/DDBJ whole genome shotgun (WGS) entry which is preliminary data.</text>
</comment>
<evidence type="ECO:0000256" key="10">
    <source>
        <dbReference type="SAM" id="MobiDB-lite"/>
    </source>
</evidence>
<dbReference type="PROSITE" id="PS00028">
    <property type="entry name" value="ZINC_FINGER_C2H2_1"/>
    <property type="match status" value="2"/>
</dbReference>
<dbReference type="SUPFAM" id="SSF57667">
    <property type="entry name" value="beta-beta-alpha zinc fingers"/>
    <property type="match status" value="3"/>
</dbReference>
<keyword evidence="4" id="KW-0677">Repeat</keyword>
<feature type="region of interest" description="Disordered" evidence="10">
    <location>
        <begin position="297"/>
        <end position="330"/>
    </location>
</feature>
<dbReference type="PANTHER" id="PTHR45718:SF8">
    <property type="entry name" value="GLIS FAMILY ZINC FINGER 2"/>
    <property type="match status" value="1"/>
</dbReference>
<feature type="domain" description="C2H2-type" evidence="11">
    <location>
        <begin position="216"/>
        <end position="248"/>
    </location>
</feature>
<evidence type="ECO:0000256" key="1">
    <source>
        <dbReference type="ARBA" id="ARBA00004123"/>
    </source>
</evidence>
<proteinExistence type="inferred from homology"/>
<feature type="compositionally biased region" description="Pro residues" evidence="10">
    <location>
        <begin position="310"/>
        <end position="320"/>
    </location>
</feature>
<gene>
    <name evidence="12" type="ORF">INT47_007311</name>
</gene>
<evidence type="ECO:0000256" key="9">
    <source>
        <dbReference type="PROSITE-ProRule" id="PRU00042"/>
    </source>
</evidence>
<dbReference type="InterPro" id="IPR013087">
    <property type="entry name" value="Znf_C2H2_type"/>
</dbReference>
<evidence type="ECO:0000313" key="13">
    <source>
        <dbReference type="Proteomes" id="UP000603453"/>
    </source>
</evidence>
<feature type="domain" description="C2H2-type" evidence="11">
    <location>
        <begin position="249"/>
        <end position="278"/>
    </location>
</feature>
<dbReference type="Proteomes" id="UP000603453">
    <property type="component" value="Unassembled WGS sequence"/>
</dbReference>
<dbReference type="GO" id="GO:0000981">
    <property type="term" value="F:DNA-binding transcription factor activity, RNA polymerase II-specific"/>
    <property type="evidence" value="ECO:0007669"/>
    <property type="project" value="TreeGrafter"/>
</dbReference>
<keyword evidence="8" id="KW-0539">Nucleus</keyword>
<keyword evidence="3" id="KW-0479">Metal-binding</keyword>
<dbReference type="AlphaFoldDB" id="A0A8H7R8F8"/>
<feature type="domain" description="C2H2-type" evidence="11">
    <location>
        <begin position="279"/>
        <end position="308"/>
    </location>
</feature>
<evidence type="ECO:0000256" key="2">
    <source>
        <dbReference type="ARBA" id="ARBA00010831"/>
    </source>
</evidence>
<keyword evidence="6" id="KW-0862">Zinc</keyword>
<dbReference type="FunFam" id="3.30.160.60:FF:002343">
    <property type="entry name" value="Zinc finger protein 33A"/>
    <property type="match status" value="1"/>
</dbReference>
<dbReference type="InterPro" id="IPR043359">
    <property type="entry name" value="GLI-like"/>
</dbReference>
<organism evidence="12 13">
    <name type="scientific">Mucor saturninus</name>
    <dbReference type="NCBI Taxonomy" id="64648"/>
    <lineage>
        <taxon>Eukaryota</taxon>
        <taxon>Fungi</taxon>
        <taxon>Fungi incertae sedis</taxon>
        <taxon>Mucoromycota</taxon>
        <taxon>Mucoromycotina</taxon>
        <taxon>Mucoromycetes</taxon>
        <taxon>Mucorales</taxon>
        <taxon>Mucorineae</taxon>
        <taxon>Mucoraceae</taxon>
        <taxon>Mucor</taxon>
    </lineage>
</organism>
<evidence type="ECO:0000256" key="6">
    <source>
        <dbReference type="ARBA" id="ARBA00022833"/>
    </source>
</evidence>
<evidence type="ECO:0000256" key="5">
    <source>
        <dbReference type="ARBA" id="ARBA00022771"/>
    </source>
</evidence>
<dbReference type="GO" id="GO:0008270">
    <property type="term" value="F:zinc ion binding"/>
    <property type="evidence" value="ECO:0007669"/>
    <property type="project" value="UniProtKB-KW"/>
</dbReference>
<keyword evidence="13" id="KW-1185">Reference proteome</keyword>
<evidence type="ECO:0000256" key="3">
    <source>
        <dbReference type="ARBA" id="ARBA00022723"/>
    </source>
</evidence>
<accession>A0A8H7R8F8</accession>
<evidence type="ECO:0000259" key="11">
    <source>
        <dbReference type="PROSITE" id="PS50157"/>
    </source>
</evidence>
<name>A0A8H7R8F8_9FUNG</name>
<dbReference type="OrthoDB" id="654211at2759"/>